<dbReference type="PANTHER" id="PTHR43133">
    <property type="entry name" value="RNA POLYMERASE ECF-TYPE SIGMA FACTO"/>
    <property type="match status" value="1"/>
</dbReference>
<evidence type="ECO:0000259" key="6">
    <source>
        <dbReference type="Pfam" id="PF04542"/>
    </source>
</evidence>
<sequence>MSAQNQSTLEITTDESLAAVVADDGRTTAAEAAFLQLYERYSARVLTFLRRLGLDHSRAEDAAQETWQKVWDKLPENGYKSGSWFRPWLFHVARNCGMDMFRAAGKFKNADGHSEWENAADNHANPIMLTLELERMSILENCLKRLEKANITWARVFRSRMAGQRFGEICAVLEISKERAHRILFDAKRRMSDCVQGAEG</sequence>
<evidence type="ECO:0000313" key="7">
    <source>
        <dbReference type="EMBL" id="MCC9626969.1"/>
    </source>
</evidence>
<reference evidence="7" key="1">
    <citation type="submission" date="2021-11" db="EMBL/GenBank/DDBJ databases">
        <title>Genome sequence.</title>
        <authorList>
            <person name="Sun Q."/>
        </authorList>
    </citation>
    <scope>NUCLEOTIDE SEQUENCE</scope>
    <source>
        <strain evidence="7">JC732</strain>
    </source>
</reference>
<dbReference type="EMBL" id="JAJKFT010000002">
    <property type="protein sequence ID" value="MCC9626969.1"/>
    <property type="molecule type" value="Genomic_DNA"/>
</dbReference>
<keyword evidence="8" id="KW-1185">Reference proteome</keyword>
<protein>
    <submittedName>
        <fullName evidence="7">Sigma-70 family RNA polymerase sigma factor</fullName>
    </submittedName>
</protein>
<dbReference type="Gene3D" id="1.10.1740.10">
    <property type="match status" value="1"/>
</dbReference>
<dbReference type="GO" id="GO:0016987">
    <property type="term" value="F:sigma factor activity"/>
    <property type="evidence" value="ECO:0007669"/>
    <property type="project" value="UniProtKB-KW"/>
</dbReference>
<dbReference type="InterPro" id="IPR013325">
    <property type="entry name" value="RNA_pol_sigma_r2"/>
</dbReference>
<keyword evidence="4" id="KW-0238">DNA-binding</keyword>
<dbReference type="NCBIfam" id="TIGR02937">
    <property type="entry name" value="sigma70-ECF"/>
    <property type="match status" value="1"/>
</dbReference>
<evidence type="ECO:0000256" key="2">
    <source>
        <dbReference type="ARBA" id="ARBA00023015"/>
    </source>
</evidence>
<comment type="caution">
    <text evidence="7">The sequence shown here is derived from an EMBL/GenBank/DDBJ whole genome shotgun (WGS) entry which is preliminary data.</text>
</comment>
<dbReference type="InterPro" id="IPR039425">
    <property type="entry name" value="RNA_pol_sigma-70-like"/>
</dbReference>
<dbReference type="SUPFAM" id="SSF88946">
    <property type="entry name" value="Sigma2 domain of RNA polymerase sigma factors"/>
    <property type="match status" value="1"/>
</dbReference>
<accession>A0A9X1SH74</accession>
<dbReference type="GO" id="GO:0006352">
    <property type="term" value="P:DNA-templated transcription initiation"/>
    <property type="evidence" value="ECO:0007669"/>
    <property type="project" value="InterPro"/>
</dbReference>
<gene>
    <name evidence="7" type="ORF">LOC68_00985</name>
</gene>
<dbReference type="PANTHER" id="PTHR43133:SF8">
    <property type="entry name" value="RNA POLYMERASE SIGMA FACTOR HI_1459-RELATED"/>
    <property type="match status" value="1"/>
</dbReference>
<evidence type="ECO:0000256" key="4">
    <source>
        <dbReference type="ARBA" id="ARBA00023125"/>
    </source>
</evidence>
<dbReference type="InterPro" id="IPR013324">
    <property type="entry name" value="RNA_pol_sigma_r3/r4-like"/>
</dbReference>
<keyword evidence="5" id="KW-0804">Transcription</keyword>
<dbReference type="Proteomes" id="UP001139103">
    <property type="component" value="Unassembled WGS sequence"/>
</dbReference>
<keyword evidence="2" id="KW-0805">Transcription regulation</keyword>
<dbReference type="RefSeq" id="WP_230214518.1">
    <property type="nucleotide sequence ID" value="NZ_JAJKFT010000002.1"/>
</dbReference>
<keyword evidence="3" id="KW-0731">Sigma factor</keyword>
<dbReference type="Pfam" id="PF04542">
    <property type="entry name" value="Sigma70_r2"/>
    <property type="match status" value="1"/>
</dbReference>
<feature type="domain" description="RNA polymerase sigma-70 region 2" evidence="6">
    <location>
        <begin position="37"/>
        <end position="105"/>
    </location>
</feature>
<evidence type="ECO:0000313" key="8">
    <source>
        <dbReference type="Proteomes" id="UP001139103"/>
    </source>
</evidence>
<evidence type="ECO:0000256" key="5">
    <source>
        <dbReference type="ARBA" id="ARBA00023163"/>
    </source>
</evidence>
<dbReference type="GO" id="GO:0003677">
    <property type="term" value="F:DNA binding"/>
    <property type="evidence" value="ECO:0007669"/>
    <property type="project" value="UniProtKB-KW"/>
</dbReference>
<evidence type="ECO:0000256" key="1">
    <source>
        <dbReference type="ARBA" id="ARBA00010641"/>
    </source>
</evidence>
<proteinExistence type="inferred from homology"/>
<evidence type="ECO:0000256" key="3">
    <source>
        <dbReference type="ARBA" id="ARBA00023082"/>
    </source>
</evidence>
<dbReference type="SUPFAM" id="SSF88659">
    <property type="entry name" value="Sigma3 and sigma4 domains of RNA polymerase sigma factors"/>
    <property type="match status" value="1"/>
</dbReference>
<dbReference type="InterPro" id="IPR007627">
    <property type="entry name" value="RNA_pol_sigma70_r2"/>
</dbReference>
<name>A0A9X1SH74_9BACT</name>
<comment type="similarity">
    <text evidence="1">Belongs to the sigma-70 factor family. ECF subfamily.</text>
</comment>
<dbReference type="AlphaFoldDB" id="A0A9X1SH74"/>
<organism evidence="7 8">
    <name type="scientific">Blastopirellula sediminis</name>
    <dbReference type="NCBI Taxonomy" id="2894196"/>
    <lineage>
        <taxon>Bacteria</taxon>
        <taxon>Pseudomonadati</taxon>
        <taxon>Planctomycetota</taxon>
        <taxon>Planctomycetia</taxon>
        <taxon>Pirellulales</taxon>
        <taxon>Pirellulaceae</taxon>
        <taxon>Blastopirellula</taxon>
    </lineage>
</organism>
<dbReference type="InterPro" id="IPR014284">
    <property type="entry name" value="RNA_pol_sigma-70_dom"/>
</dbReference>